<evidence type="ECO:0000259" key="8">
    <source>
        <dbReference type="Pfam" id="PF05504"/>
    </source>
</evidence>
<dbReference type="InterPro" id="IPR046953">
    <property type="entry name" value="Spore_GerAC-like_C"/>
</dbReference>
<comment type="caution">
    <text evidence="10">The sequence shown here is derived from an EMBL/GenBank/DDBJ whole genome shotgun (WGS) entry which is preliminary data.</text>
</comment>
<evidence type="ECO:0000256" key="7">
    <source>
        <dbReference type="ARBA" id="ARBA00023288"/>
    </source>
</evidence>
<dbReference type="RefSeq" id="WP_201632445.1">
    <property type="nucleotide sequence ID" value="NZ_JAEQNB010000001.1"/>
</dbReference>
<comment type="subcellular location">
    <subcellularLocation>
        <location evidence="1">Membrane</location>
        <topology evidence="1">Lipid-anchor</topology>
    </subcellularLocation>
</comment>
<comment type="similarity">
    <text evidence="2">Belongs to the GerABKC lipoprotein family.</text>
</comment>
<gene>
    <name evidence="10" type="ORF">JJB07_06535</name>
</gene>
<dbReference type="Gene3D" id="3.30.300.210">
    <property type="entry name" value="Nutrient germinant receptor protein C, domain 3"/>
    <property type="match status" value="1"/>
</dbReference>
<evidence type="ECO:0000256" key="2">
    <source>
        <dbReference type="ARBA" id="ARBA00007886"/>
    </source>
</evidence>
<dbReference type="InterPro" id="IPR038501">
    <property type="entry name" value="Spore_GerAC_C_sf"/>
</dbReference>
<evidence type="ECO:0000256" key="3">
    <source>
        <dbReference type="ARBA" id="ARBA00022544"/>
    </source>
</evidence>
<keyword evidence="3" id="KW-0309">Germination</keyword>
<reference evidence="10 11" key="1">
    <citation type="submission" date="2021-01" db="EMBL/GenBank/DDBJ databases">
        <title>Tumebacillus sp. strain ITR2 16S ribosomal RNA gene Genome sequencing and assembly.</title>
        <authorList>
            <person name="Kang M."/>
        </authorList>
    </citation>
    <scope>NUCLEOTIDE SEQUENCE [LARGE SCALE GENOMIC DNA]</scope>
    <source>
        <strain evidence="10 11">ITR2</strain>
    </source>
</reference>
<dbReference type="PANTHER" id="PTHR35789:SF1">
    <property type="entry name" value="SPORE GERMINATION PROTEIN B3"/>
    <property type="match status" value="1"/>
</dbReference>
<dbReference type="EMBL" id="JAEQNB010000001">
    <property type="protein sequence ID" value="MBL0386310.1"/>
    <property type="molecule type" value="Genomic_DNA"/>
</dbReference>
<evidence type="ECO:0000313" key="11">
    <source>
        <dbReference type="Proteomes" id="UP000602284"/>
    </source>
</evidence>
<accession>A0ABS1J7Y5</accession>
<evidence type="ECO:0000256" key="1">
    <source>
        <dbReference type="ARBA" id="ARBA00004635"/>
    </source>
</evidence>
<keyword evidence="7" id="KW-0449">Lipoprotein</keyword>
<dbReference type="Pfam" id="PF25198">
    <property type="entry name" value="Spore_GerAC_N"/>
    <property type="match status" value="1"/>
</dbReference>
<keyword evidence="5" id="KW-0472">Membrane</keyword>
<keyword evidence="11" id="KW-1185">Reference proteome</keyword>
<organism evidence="10 11">
    <name type="scientific">Tumebacillus amylolyticus</name>
    <dbReference type="NCBI Taxonomy" id="2801339"/>
    <lineage>
        <taxon>Bacteria</taxon>
        <taxon>Bacillati</taxon>
        <taxon>Bacillota</taxon>
        <taxon>Bacilli</taxon>
        <taxon>Bacillales</taxon>
        <taxon>Alicyclobacillaceae</taxon>
        <taxon>Tumebacillus</taxon>
    </lineage>
</organism>
<sequence>MRNASRRRKAILAVALASCAILNTGCWNRVEINDIGISIAAALDTAPNHRVRFSEQIALPGRMSGGRGASAENKPYFTFSGVGLDLGDAMQNIQQHMSRELFLAHRRIFLISEDIARENLKKYLDEVSRNPQSRLRTSIAITRGKAYPYLRTQFPFETIPAEGLRKVLFGVSSNYRMDLKQLMIMLASPTGDAYVPMIKMETPSPHDKPNFTANGIVVFHQGRMVGELNDELANGVLWLRKQLKTDTLTTTIPKHPGKISCEMMRSQTKYKVTMKNGHPAIDVNITPEGTVWENNTDLNLDDPNAIDLVEEMFSRQTKTVLEEALHKLQHDYDADIVDFGERVHHAFPKQWPALVKHWDQEFANMPVTVQVDWKIRRVGMTGSSTVER</sequence>
<name>A0ABS1J7Y5_9BACL</name>
<dbReference type="InterPro" id="IPR008844">
    <property type="entry name" value="Spore_GerAC-like"/>
</dbReference>
<evidence type="ECO:0000313" key="10">
    <source>
        <dbReference type="EMBL" id="MBL0386310.1"/>
    </source>
</evidence>
<feature type="domain" description="Spore germination protein N-terminal" evidence="9">
    <location>
        <begin position="28"/>
        <end position="200"/>
    </location>
</feature>
<evidence type="ECO:0000256" key="6">
    <source>
        <dbReference type="ARBA" id="ARBA00023139"/>
    </source>
</evidence>
<evidence type="ECO:0000256" key="4">
    <source>
        <dbReference type="ARBA" id="ARBA00022729"/>
    </source>
</evidence>
<dbReference type="InterPro" id="IPR057336">
    <property type="entry name" value="GerAC_N"/>
</dbReference>
<dbReference type="Pfam" id="PF05504">
    <property type="entry name" value="Spore_GerAC"/>
    <property type="match status" value="1"/>
</dbReference>
<feature type="domain" description="Spore germination GerAC-like C-terminal" evidence="8">
    <location>
        <begin position="214"/>
        <end position="379"/>
    </location>
</feature>
<dbReference type="NCBIfam" id="TIGR02887">
    <property type="entry name" value="spore_ger_x_C"/>
    <property type="match status" value="1"/>
</dbReference>
<dbReference type="Proteomes" id="UP000602284">
    <property type="component" value="Unassembled WGS sequence"/>
</dbReference>
<evidence type="ECO:0000259" key="9">
    <source>
        <dbReference type="Pfam" id="PF25198"/>
    </source>
</evidence>
<keyword evidence="6" id="KW-0564">Palmitate</keyword>
<protein>
    <submittedName>
        <fullName evidence="10">Ger(X)C family spore germination protein</fullName>
    </submittedName>
</protein>
<evidence type="ECO:0000256" key="5">
    <source>
        <dbReference type="ARBA" id="ARBA00023136"/>
    </source>
</evidence>
<proteinExistence type="inferred from homology"/>
<dbReference type="PANTHER" id="PTHR35789">
    <property type="entry name" value="SPORE GERMINATION PROTEIN B3"/>
    <property type="match status" value="1"/>
</dbReference>
<keyword evidence="4" id="KW-0732">Signal</keyword>